<feature type="compositionally biased region" description="Basic and acidic residues" evidence="1">
    <location>
        <begin position="1"/>
        <end position="11"/>
    </location>
</feature>
<sequence length="104" mass="11741">MAAVRDGKDDNASSQAPMVGEDFTHVEQRDEAIEFAERKDLKLVKGTKVMPLREVSVLKYILIAERNPEPALPSLVAYRGMNIMSLCRTSLRSVKKDQKYNAMQ</sequence>
<gene>
    <name evidence="2" type="ORF">AC578_9211</name>
</gene>
<feature type="region of interest" description="Disordered" evidence="1">
    <location>
        <begin position="1"/>
        <end position="22"/>
    </location>
</feature>
<evidence type="ECO:0000256" key="1">
    <source>
        <dbReference type="SAM" id="MobiDB-lite"/>
    </source>
</evidence>
<reference evidence="2 3" key="1">
    <citation type="submission" date="2015-07" db="EMBL/GenBank/DDBJ databases">
        <title>Comparative genomics of the Sigatoka disease complex on banana suggests a link between parallel evolutionary changes in Pseudocercospora fijiensis and Pseudocercospora eumusae and increased virulence on the banana host.</title>
        <authorList>
            <person name="Chang T.-C."/>
            <person name="Salvucci A."/>
            <person name="Crous P.W."/>
            <person name="Stergiopoulos I."/>
        </authorList>
    </citation>
    <scope>NUCLEOTIDE SEQUENCE [LARGE SCALE GENOMIC DNA]</scope>
    <source>
        <strain evidence="2 3">CBS 114824</strain>
    </source>
</reference>
<protein>
    <submittedName>
        <fullName evidence="2">Uncharacterized protein</fullName>
    </submittedName>
</protein>
<evidence type="ECO:0000313" key="3">
    <source>
        <dbReference type="Proteomes" id="UP000070133"/>
    </source>
</evidence>
<dbReference type="Proteomes" id="UP000070133">
    <property type="component" value="Unassembled WGS sequence"/>
</dbReference>
<name>A0A139HVB2_9PEZI</name>
<dbReference type="AlphaFoldDB" id="A0A139HVB2"/>
<dbReference type="EMBL" id="LFZN01000007">
    <property type="protein sequence ID" value="KXT06303.1"/>
    <property type="molecule type" value="Genomic_DNA"/>
</dbReference>
<accession>A0A139HVB2</accession>
<comment type="caution">
    <text evidence="2">The sequence shown here is derived from an EMBL/GenBank/DDBJ whole genome shotgun (WGS) entry which is preliminary data.</text>
</comment>
<keyword evidence="3" id="KW-1185">Reference proteome</keyword>
<proteinExistence type="predicted"/>
<evidence type="ECO:0000313" key="2">
    <source>
        <dbReference type="EMBL" id="KXT06303.1"/>
    </source>
</evidence>
<organism evidence="2 3">
    <name type="scientific">Pseudocercospora eumusae</name>
    <dbReference type="NCBI Taxonomy" id="321146"/>
    <lineage>
        <taxon>Eukaryota</taxon>
        <taxon>Fungi</taxon>
        <taxon>Dikarya</taxon>
        <taxon>Ascomycota</taxon>
        <taxon>Pezizomycotina</taxon>
        <taxon>Dothideomycetes</taxon>
        <taxon>Dothideomycetidae</taxon>
        <taxon>Mycosphaerellales</taxon>
        <taxon>Mycosphaerellaceae</taxon>
        <taxon>Pseudocercospora</taxon>
    </lineage>
</organism>